<accession>A0A4S4LCM1</accession>
<name>A0A4S4LCM1_9AGAM</name>
<reference evidence="1 2" key="1">
    <citation type="submission" date="2019-02" db="EMBL/GenBank/DDBJ databases">
        <title>Genome sequencing of the rare red list fungi Phellinidium pouzarii.</title>
        <authorList>
            <person name="Buettner E."/>
            <person name="Kellner H."/>
        </authorList>
    </citation>
    <scope>NUCLEOTIDE SEQUENCE [LARGE SCALE GENOMIC DNA]</scope>
    <source>
        <strain evidence="1 2">DSM 108285</strain>
    </source>
</reference>
<proteinExistence type="predicted"/>
<dbReference type="Proteomes" id="UP000308199">
    <property type="component" value="Unassembled WGS sequence"/>
</dbReference>
<evidence type="ECO:0000313" key="2">
    <source>
        <dbReference type="Proteomes" id="UP000308199"/>
    </source>
</evidence>
<dbReference type="AlphaFoldDB" id="A0A4S4LCM1"/>
<dbReference type="EMBL" id="SGPK01000088">
    <property type="protein sequence ID" value="THH08768.1"/>
    <property type="molecule type" value="Genomic_DNA"/>
</dbReference>
<evidence type="ECO:0008006" key="3">
    <source>
        <dbReference type="Google" id="ProtNLM"/>
    </source>
</evidence>
<organism evidence="1 2">
    <name type="scientific">Phellinidium pouzarii</name>
    <dbReference type="NCBI Taxonomy" id="167371"/>
    <lineage>
        <taxon>Eukaryota</taxon>
        <taxon>Fungi</taxon>
        <taxon>Dikarya</taxon>
        <taxon>Basidiomycota</taxon>
        <taxon>Agaricomycotina</taxon>
        <taxon>Agaricomycetes</taxon>
        <taxon>Hymenochaetales</taxon>
        <taxon>Hymenochaetaceae</taxon>
        <taxon>Phellinidium</taxon>
    </lineage>
</organism>
<sequence length="351" mass="40749">MPIAHTWQTFLSNNVAGRKILYYVTPSGQQRPIQTLPEELLSRIFELANLAEMESSEAKDELEYLSQSDLPQIDWDTVVVEVEAKPNLVELLKDTEFAEDERRKWHWLDEPFERSQEWIVRSKQAPLHVKIDIQLSNLKIFLRNTGRYTGINEIQASELLHEYGATPDDADLRKTKWQRENLALRDLVCMLNLLIPHVARWGSFDFTTDSYELIFYLLARLAACGANPGALQLAHLRVIFDGSFENITSSEYEIFDRDLLRKYFFLFGGNVPRLTTMELKQVHIDWESLIAPSHRSVPSLEYSYPSTNITKVVHNNKFSAVTISTCQDICTRHVKPFPFRNGTAHRQRREH</sequence>
<keyword evidence="2" id="KW-1185">Reference proteome</keyword>
<gene>
    <name evidence="1" type="ORF">EW145_g2488</name>
</gene>
<evidence type="ECO:0000313" key="1">
    <source>
        <dbReference type="EMBL" id="THH08768.1"/>
    </source>
</evidence>
<comment type="caution">
    <text evidence="1">The sequence shown here is derived from an EMBL/GenBank/DDBJ whole genome shotgun (WGS) entry which is preliminary data.</text>
</comment>
<protein>
    <recommendedName>
        <fullName evidence="3">F-box domain-containing protein</fullName>
    </recommendedName>
</protein>
<dbReference type="OrthoDB" id="3250066at2759"/>